<dbReference type="PANTHER" id="PTHR43813">
    <property type="entry name" value="ACYL-ACTIVATING ENZYME 16, CHLOROPLASTIC-RELATED"/>
    <property type="match status" value="1"/>
</dbReference>
<dbReference type="Proteomes" id="UP000481033">
    <property type="component" value="Unassembled WGS sequence"/>
</dbReference>
<dbReference type="Pfam" id="PF23562">
    <property type="entry name" value="AMP-binding_C_3"/>
    <property type="match status" value="1"/>
</dbReference>
<dbReference type="InterPro" id="IPR052987">
    <property type="entry name" value="Chloroplast_AMP-bd_Enzymes"/>
</dbReference>
<keyword evidence="2" id="KW-0436">Ligase</keyword>
<evidence type="ECO:0000259" key="1">
    <source>
        <dbReference type="Pfam" id="PF00501"/>
    </source>
</evidence>
<dbReference type="AlphaFoldDB" id="A0A6M0RTM2"/>
<protein>
    <submittedName>
        <fullName evidence="2">Long-chain fatty acid--CoA ligase</fullName>
    </submittedName>
</protein>
<dbReference type="InterPro" id="IPR000873">
    <property type="entry name" value="AMP-dep_synth/lig_dom"/>
</dbReference>
<reference evidence="2 3" key="1">
    <citation type="journal article" date="2020" name="Microb. Ecol.">
        <title>Ecogenomics of the Marine Benthic Filamentous Cyanobacterium Adonisia.</title>
        <authorList>
            <person name="Walter J.M."/>
            <person name="Coutinho F.H."/>
            <person name="Leomil L."/>
            <person name="Hargreaves P.I."/>
            <person name="Campeao M.E."/>
            <person name="Vieira V.V."/>
            <person name="Silva B.S."/>
            <person name="Fistarol G.O."/>
            <person name="Salomon P.S."/>
            <person name="Sawabe T."/>
            <person name="Mino S."/>
            <person name="Hosokawa M."/>
            <person name="Miyashita H."/>
            <person name="Maruyama F."/>
            <person name="van Verk M.C."/>
            <person name="Dutilh B.E."/>
            <person name="Thompson C.C."/>
            <person name="Thompson F.L."/>
        </authorList>
    </citation>
    <scope>NUCLEOTIDE SEQUENCE [LARGE SCALE GENOMIC DNA]</scope>
    <source>
        <strain evidence="2 3">CCMR0081</strain>
    </source>
</reference>
<organism evidence="2 3">
    <name type="scientific">Adonisia turfae CCMR0081</name>
    <dbReference type="NCBI Taxonomy" id="2292702"/>
    <lineage>
        <taxon>Bacteria</taxon>
        <taxon>Bacillati</taxon>
        <taxon>Cyanobacteriota</taxon>
        <taxon>Adonisia</taxon>
        <taxon>Adonisia turfae</taxon>
    </lineage>
</organism>
<keyword evidence="3" id="KW-1185">Reference proteome</keyword>
<name>A0A6M0RTM2_9CYAN</name>
<evidence type="ECO:0000313" key="2">
    <source>
        <dbReference type="EMBL" id="NEZ59605.1"/>
    </source>
</evidence>
<comment type="caution">
    <text evidence="2">The sequence shown here is derived from an EMBL/GenBank/DDBJ whole genome shotgun (WGS) entry which is preliminary data.</text>
</comment>
<dbReference type="GO" id="GO:0030497">
    <property type="term" value="P:fatty acid elongation"/>
    <property type="evidence" value="ECO:0007669"/>
    <property type="project" value="TreeGrafter"/>
</dbReference>
<dbReference type="EMBL" id="QXHD01000004">
    <property type="protein sequence ID" value="NEZ59605.1"/>
    <property type="molecule type" value="Genomic_DNA"/>
</dbReference>
<dbReference type="Gene3D" id="3.40.50.12780">
    <property type="entry name" value="N-terminal domain of ligase-like"/>
    <property type="match status" value="2"/>
</dbReference>
<dbReference type="InterPro" id="IPR042099">
    <property type="entry name" value="ANL_N_sf"/>
</dbReference>
<proteinExistence type="predicted"/>
<dbReference type="Pfam" id="PF00501">
    <property type="entry name" value="AMP-binding"/>
    <property type="match status" value="1"/>
</dbReference>
<sequence>MHRFDNRLGNDSASYFSTKERFEHTGLIDYSQLRSLPQMWEITEQYFGNVEALIDPHSRPAVSLTYRQVYQQIRQFAAGIQTLLSPSSRLPQNPPIVALFADNSWQWLVADQGIMLAGAADAVRSATADPDELLYILEHSQSSGLVVENAKTLDRLGDRIWTLPVEWVVLLSNEQPDLPGRPSHVKLLTFDQLLELGNQQPLQSVNTTPDTLATLIYTSGTTGQPKGVMLSHANFIYQLVALTAIIQPLVGDRTLSILPTWHSFGRVGEYYTLSQGCTQVYTNRRYLKQDLKTYQPAYVVGVPRLWESIFEGIQKSFRDRPPRMQAFIQSFLAVSSRYIQAVRTWKHRDLLNLHPTRSAVLRAWATTLLLAPLHYLGELLLYKRMQQALGGKVKQLICGGGSLAQHLEDFFEMIGIEILVGYGLTETSPVLSARRYWNNVRKASGQPLIQTEFRVVDLETRQALPAGKRGLVLTRGPQIMQGYYRNPEATAKAIDPEGWFDTGDIGWLADDGSIILTGRAKDTIVLSNGENIEPQPIEDACLRSSFIDQIVLVGQDRKALGALIVPNLEALQAWGLAQSPPLMIGENEAIAPDNLIIHNLLRQELNREVRDRPGYRSQDEIAAFTLLPEPMTIENGLLTQTLKIRRNVVVERYSEMIQGLF</sequence>
<dbReference type="GO" id="GO:0008922">
    <property type="term" value="F:long-chain fatty acid [acyl-carrier-protein] ligase activity"/>
    <property type="evidence" value="ECO:0007669"/>
    <property type="project" value="TreeGrafter"/>
</dbReference>
<dbReference type="InterPro" id="IPR020845">
    <property type="entry name" value="AMP-binding_CS"/>
</dbReference>
<dbReference type="PROSITE" id="PS00455">
    <property type="entry name" value="AMP_BINDING"/>
    <property type="match status" value="1"/>
</dbReference>
<dbReference type="PANTHER" id="PTHR43813:SF1">
    <property type="entry name" value="ACYL-ACTIVATING ENZYME 16, CHLOROPLASTIC-RELATED"/>
    <property type="match status" value="1"/>
</dbReference>
<dbReference type="SUPFAM" id="SSF56801">
    <property type="entry name" value="Acetyl-CoA synthetase-like"/>
    <property type="match status" value="1"/>
</dbReference>
<accession>A0A6M0RTM2</accession>
<feature type="domain" description="AMP-dependent synthetase/ligase" evidence="1">
    <location>
        <begin position="48"/>
        <end position="484"/>
    </location>
</feature>
<evidence type="ECO:0000313" key="3">
    <source>
        <dbReference type="Proteomes" id="UP000481033"/>
    </source>
</evidence>
<gene>
    <name evidence="2" type="ORF">DXZ20_28975</name>
</gene>